<reference evidence="2" key="1">
    <citation type="journal article" date="2019" name="Int. J. Syst. Evol. Microbiol.">
        <title>The Global Catalogue of Microorganisms (GCM) 10K type strain sequencing project: providing services to taxonomists for standard genome sequencing and annotation.</title>
        <authorList>
            <consortium name="The Broad Institute Genomics Platform"/>
            <consortium name="The Broad Institute Genome Sequencing Center for Infectious Disease"/>
            <person name="Wu L."/>
            <person name="Ma J."/>
        </authorList>
    </citation>
    <scope>NUCLEOTIDE SEQUENCE [LARGE SCALE GENOMIC DNA]</scope>
    <source>
        <strain evidence="2">CGMCC 1.18575</strain>
    </source>
</reference>
<dbReference type="RefSeq" id="WP_378138157.1">
    <property type="nucleotide sequence ID" value="NZ_JBHSMI010000052.1"/>
</dbReference>
<name>A0ABW0I0U0_9BACL</name>
<evidence type="ECO:0000313" key="2">
    <source>
        <dbReference type="Proteomes" id="UP001596113"/>
    </source>
</evidence>
<dbReference type="EMBL" id="JBHSMI010000052">
    <property type="protein sequence ID" value="MFC5406190.1"/>
    <property type="molecule type" value="Genomic_DNA"/>
</dbReference>
<keyword evidence="2" id="KW-1185">Reference proteome</keyword>
<evidence type="ECO:0000313" key="1">
    <source>
        <dbReference type="EMBL" id="MFC5406190.1"/>
    </source>
</evidence>
<dbReference type="Proteomes" id="UP001596113">
    <property type="component" value="Unassembled WGS sequence"/>
</dbReference>
<proteinExistence type="predicted"/>
<gene>
    <name evidence="1" type="ORF">ACFPOF_25910</name>
</gene>
<protein>
    <submittedName>
        <fullName evidence="1">YheC/YheD family protein</fullName>
    </submittedName>
</protein>
<dbReference type="Gene3D" id="3.30.470.20">
    <property type="entry name" value="ATP-grasp fold, B domain"/>
    <property type="match status" value="1"/>
</dbReference>
<dbReference type="Pfam" id="PF14398">
    <property type="entry name" value="ATPgrasp_YheCD"/>
    <property type="match status" value="1"/>
</dbReference>
<comment type="caution">
    <text evidence="1">The sequence shown here is derived from an EMBL/GenBank/DDBJ whole genome shotgun (WGS) entry which is preliminary data.</text>
</comment>
<sequence>MGKWQLHRFYWKDGVVRNHLPATAIYGRSTLERFLNRHKGVYIKPNYEHQGIGIIKAWKKKTGSFTFVKVRGSPSSPVSTPNELYRKLNLRSKQSYVVQKAIPLARVNGRVYDIRVMMMRLKGRWTYAGMLAKVAGSGSVITNVRRGGGHVLSIPTALHRSKQRSPERKMKLLKSLSYRICRRFDSYKYTRQIGIDYGIEPTGKIWVIEVNFDFPSHALFAKLKDKSQYRKIKSIASTWRKRKRK</sequence>
<accession>A0ABW0I0U0</accession>
<dbReference type="InterPro" id="IPR026838">
    <property type="entry name" value="YheC/D"/>
</dbReference>
<organism evidence="1 2">
    <name type="scientific">Cohnella soli</name>
    <dbReference type="NCBI Taxonomy" id="425005"/>
    <lineage>
        <taxon>Bacteria</taxon>
        <taxon>Bacillati</taxon>
        <taxon>Bacillota</taxon>
        <taxon>Bacilli</taxon>
        <taxon>Bacillales</taxon>
        <taxon>Paenibacillaceae</taxon>
        <taxon>Cohnella</taxon>
    </lineage>
</organism>
<dbReference type="SUPFAM" id="SSF56059">
    <property type="entry name" value="Glutathione synthetase ATP-binding domain-like"/>
    <property type="match status" value="1"/>
</dbReference>